<evidence type="ECO:0000259" key="1">
    <source>
        <dbReference type="Pfam" id="PF18871"/>
    </source>
</evidence>
<name>A0A3D5IX72_9FLAO</name>
<reference evidence="2 3" key="1">
    <citation type="journal article" date="2018" name="Nat. Biotechnol.">
        <title>A standardized bacterial taxonomy based on genome phylogeny substantially revises the tree of life.</title>
        <authorList>
            <person name="Parks D.H."/>
            <person name="Chuvochina M."/>
            <person name="Waite D.W."/>
            <person name="Rinke C."/>
            <person name="Skarshewski A."/>
            <person name="Chaumeil P.A."/>
            <person name="Hugenholtz P."/>
        </authorList>
    </citation>
    <scope>NUCLEOTIDE SEQUENCE [LARGE SCALE GENOMIC DNA]</scope>
    <source>
        <strain evidence="2">UBA9359</strain>
    </source>
</reference>
<comment type="caution">
    <text evidence="2">The sequence shown here is derived from an EMBL/GenBank/DDBJ whole genome shotgun (WGS) entry which is preliminary data.</text>
</comment>
<evidence type="ECO:0000313" key="2">
    <source>
        <dbReference type="EMBL" id="HCV79636.1"/>
    </source>
</evidence>
<dbReference type="Proteomes" id="UP000264330">
    <property type="component" value="Unassembled WGS sequence"/>
</dbReference>
<protein>
    <recommendedName>
        <fullName evidence="1">HEPN/Toprim N-terminal domain-containing protein</fullName>
    </recommendedName>
</protein>
<gene>
    <name evidence="2" type="ORF">DGQ38_01125</name>
</gene>
<proteinExistence type="predicted"/>
<evidence type="ECO:0000313" key="3">
    <source>
        <dbReference type="Proteomes" id="UP000264330"/>
    </source>
</evidence>
<organism evidence="2 3">
    <name type="scientific">Zunongwangia profunda</name>
    <dbReference type="NCBI Taxonomy" id="398743"/>
    <lineage>
        <taxon>Bacteria</taxon>
        <taxon>Pseudomonadati</taxon>
        <taxon>Bacteroidota</taxon>
        <taxon>Flavobacteriia</taxon>
        <taxon>Flavobacteriales</taxon>
        <taxon>Flavobacteriaceae</taxon>
        <taxon>Zunongwangia</taxon>
    </lineage>
</organism>
<dbReference type="AlphaFoldDB" id="A0A3D5IX72"/>
<dbReference type="Pfam" id="PF18871">
    <property type="entry name" value="HEPN_Toprim_N"/>
    <property type="match status" value="1"/>
</dbReference>
<sequence length="396" mass="46364">MGSISQLYIDGFPTFYASKSYYEDIVNLIFTESDFKIFERPLKKRNKVVWGNSYEDEEGIEEIQAFCSTAKICKERLELFGASYEKAKSDFEDAFKELKEEEIYDFAKSEMISYEEYLKEIKRNLRSGRMKIDLDSYKDFSDYLLEYDFIIENQKLELALWSILYVLEPNAVIEYDLTDIIEAGWTADCPSNLIKTEKIIVLTEGKTDTEFIKSCIKMFFPYLEGFYHFMDFENSKYEANASRLVHSIKSFVGSGIKNRILGIFDNDSAALKEIKNLKKVKLPENIKILQYPLIEFAKDYPTIGPNGIQKMDINGFAGSIEMYLGRDCLTENGNFIPIQWTGYIESIQKYQGVILNKEMIQKKFRKKVKEFDMKNYNKQDWVDLISIIELMNNAWK</sequence>
<dbReference type="RefSeq" id="WP_274971730.1">
    <property type="nucleotide sequence ID" value="NZ_CALFQJ010000181.1"/>
</dbReference>
<accession>A0A3D5IX72</accession>
<dbReference type="EMBL" id="DPMF01000019">
    <property type="protein sequence ID" value="HCV79636.1"/>
    <property type="molecule type" value="Genomic_DNA"/>
</dbReference>
<feature type="domain" description="HEPN/Toprim N-terminal" evidence="1">
    <location>
        <begin position="1"/>
        <end position="126"/>
    </location>
</feature>
<dbReference type="InterPro" id="IPR041487">
    <property type="entry name" value="HEPN/Toprim-NTD1"/>
</dbReference>